<protein>
    <submittedName>
        <fullName evidence="2">Uroporphyrinogen-III synthase</fullName>
    </submittedName>
</protein>
<keyword evidence="3" id="KW-1185">Reference proteome</keyword>
<evidence type="ECO:0000313" key="3">
    <source>
        <dbReference type="Proteomes" id="UP000552241"/>
    </source>
</evidence>
<dbReference type="Pfam" id="PF02602">
    <property type="entry name" value="HEM4"/>
    <property type="match status" value="1"/>
</dbReference>
<organism evidence="2 3">
    <name type="scientific">Moheibacter lacus</name>
    <dbReference type="NCBI Taxonomy" id="2745851"/>
    <lineage>
        <taxon>Bacteria</taxon>
        <taxon>Pseudomonadati</taxon>
        <taxon>Bacteroidota</taxon>
        <taxon>Flavobacteriia</taxon>
        <taxon>Flavobacteriales</taxon>
        <taxon>Weeksellaceae</taxon>
        <taxon>Moheibacter</taxon>
    </lineage>
</organism>
<dbReference type="InterPro" id="IPR003754">
    <property type="entry name" value="4pyrrol_synth_uPrphyn_synth"/>
</dbReference>
<reference evidence="2 3" key="1">
    <citation type="submission" date="2020-07" db="EMBL/GenBank/DDBJ databases">
        <title>Moheibacter lacus sp. nov., a member of the family Flavobacteriaceae isolated from freshwater lake sediment.</title>
        <authorList>
            <person name="Liu Y."/>
        </authorList>
    </citation>
    <scope>NUCLEOTIDE SEQUENCE [LARGE SCALE GENOMIC DNA]</scope>
    <source>
        <strain evidence="2 3">BDHS18</strain>
    </source>
</reference>
<dbReference type="Gene3D" id="3.40.50.10090">
    <property type="match status" value="2"/>
</dbReference>
<dbReference type="CDD" id="cd06578">
    <property type="entry name" value="HemD"/>
    <property type="match status" value="1"/>
</dbReference>
<dbReference type="Proteomes" id="UP000552241">
    <property type="component" value="Unassembled WGS sequence"/>
</dbReference>
<dbReference type="AlphaFoldDB" id="A0A838ZP52"/>
<dbReference type="RefSeq" id="WP_182042139.1">
    <property type="nucleotide sequence ID" value="NZ_JACDZE010000001.1"/>
</dbReference>
<evidence type="ECO:0000313" key="2">
    <source>
        <dbReference type="EMBL" id="MBA5628545.1"/>
    </source>
</evidence>
<dbReference type="PANTHER" id="PTHR12390:SF0">
    <property type="entry name" value="UROPORPHYRINOGEN-III SYNTHASE"/>
    <property type="match status" value="1"/>
</dbReference>
<dbReference type="GO" id="GO:0005829">
    <property type="term" value="C:cytosol"/>
    <property type="evidence" value="ECO:0007669"/>
    <property type="project" value="TreeGrafter"/>
</dbReference>
<accession>A0A838ZP52</accession>
<feature type="domain" description="Tetrapyrrole biosynthesis uroporphyrinogen III synthase" evidence="1">
    <location>
        <begin position="27"/>
        <end position="213"/>
    </location>
</feature>
<dbReference type="GO" id="GO:0006780">
    <property type="term" value="P:uroporphyrinogen III biosynthetic process"/>
    <property type="evidence" value="ECO:0007669"/>
    <property type="project" value="InterPro"/>
</dbReference>
<dbReference type="EMBL" id="JACDZE010000001">
    <property type="protein sequence ID" value="MBA5628545.1"/>
    <property type="molecule type" value="Genomic_DNA"/>
</dbReference>
<dbReference type="InterPro" id="IPR039793">
    <property type="entry name" value="UROS/Hem4"/>
</dbReference>
<dbReference type="SUPFAM" id="SSF69618">
    <property type="entry name" value="HemD-like"/>
    <property type="match status" value="1"/>
</dbReference>
<sequence length="224" mass="25661">MKKVLFTKGIDTIWLRENLTENLGFEIVPFLEIKSLSSEHFISKIDPNSNRFIISSQNAVKAISNLNLEGEFFVVGQNTAKKLTKNNSKVVHFKHYASELGQYIVQNYEPQIWNFFCGNTRRDTLFEILIPNGHQINEMICYESTPKDLIIETGNFDALVFFSPLAVKTFFSKNQPAEKSIIFSIGNTTTAALKNYTNNQIINSDIPTKEDLINKINQYYDSEK</sequence>
<comment type="caution">
    <text evidence="2">The sequence shown here is derived from an EMBL/GenBank/DDBJ whole genome shotgun (WGS) entry which is preliminary data.</text>
</comment>
<dbReference type="PANTHER" id="PTHR12390">
    <property type="entry name" value="UROPORPHYRINOGEN III SYNTHASE"/>
    <property type="match status" value="1"/>
</dbReference>
<dbReference type="InterPro" id="IPR036108">
    <property type="entry name" value="4pyrrol_syn_uPrphyn_synt_sf"/>
</dbReference>
<gene>
    <name evidence="2" type="ORF">HU137_02030</name>
</gene>
<name>A0A838ZP52_9FLAO</name>
<proteinExistence type="predicted"/>
<dbReference type="GO" id="GO:0004852">
    <property type="term" value="F:uroporphyrinogen-III synthase activity"/>
    <property type="evidence" value="ECO:0007669"/>
    <property type="project" value="InterPro"/>
</dbReference>
<evidence type="ECO:0000259" key="1">
    <source>
        <dbReference type="Pfam" id="PF02602"/>
    </source>
</evidence>